<feature type="region of interest" description="Disordered" evidence="8">
    <location>
        <begin position="1"/>
        <end position="63"/>
    </location>
</feature>
<feature type="compositionally biased region" description="Acidic residues" evidence="8">
    <location>
        <begin position="384"/>
        <end position="407"/>
    </location>
</feature>
<organism evidence="10 11">
    <name type="scientific">Microthyrium microscopicum</name>
    <dbReference type="NCBI Taxonomy" id="703497"/>
    <lineage>
        <taxon>Eukaryota</taxon>
        <taxon>Fungi</taxon>
        <taxon>Dikarya</taxon>
        <taxon>Ascomycota</taxon>
        <taxon>Pezizomycotina</taxon>
        <taxon>Dothideomycetes</taxon>
        <taxon>Dothideomycetes incertae sedis</taxon>
        <taxon>Microthyriales</taxon>
        <taxon>Microthyriaceae</taxon>
        <taxon>Microthyrium</taxon>
    </lineage>
</organism>
<gene>
    <name evidence="10" type="ORF">BT63DRAFT_308838</name>
</gene>
<keyword evidence="6" id="KW-0539">Nucleus</keyword>
<dbReference type="PANTHER" id="PTHR45718:SF4">
    <property type="entry name" value="TRANSCRIPTIONAL ACTIVATOR CUBITUS INTERRUPTUS"/>
    <property type="match status" value="1"/>
</dbReference>
<evidence type="ECO:0000256" key="6">
    <source>
        <dbReference type="ARBA" id="ARBA00023242"/>
    </source>
</evidence>
<dbReference type="SUPFAM" id="SSF57667">
    <property type="entry name" value="beta-beta-alpha zinc fingers"/>
    <property type="match status" value="1"/>
</dbReference>
<dbReference type="PROSITE" id="PS50157">
    <property type="entry name" value="ZINC_FINGER_C2H2_2"/>
    <property type="match status" value="2"/>
</dbReference>
<feature type="compositionally biased region" description="Polar residues" evidence="8">
    <location>
        <begin position="260"/>
        <end position="274"/>
    </location>
</feature>
<dbReference type="GO" id="GO:0000981">
    <property type="term" value="F:DNA-binding transcription factor activity, RNA polymerase II-specific"/>
    <property type="evidence" value="ECO:0007669"/>
    <property type="project" value="TreeGrafter"/>
</dbReference>
<feature type="domain" description="C2H2-type" evidence="9">
    <location>
        <begin position="188"/>
        <end position="218"/>
    </location>
</feature>
<dbReference type="InterPro" id="IPR013087">
    <property type="entry name" value="Znf_C2H2_type"/>
</dbReference>
<keyword evidence="5" id="KW-0862">Zinc</keyword>
<dbReference type="Pfam" id="PF00096">
    <property type="entry name" value="zf-C2H2"/>
    <property type="match status" value="1"/>
</dbReference>
<dbReference type="EMBL" id="MU004237">
    <property type="protein sequence ID" value="KAF2668078.1"/>
    <property type="molecule type" value="Genomic_DNA"/>
</dbReference>
<feature type="region of interest" description="Disordered" evidence="8">
    <location>
        <begin position="214"/>
        <end position="275"/>
    </location>
</feature>
<dbReference type="SMART" id="SM00355">
    <property type="entry name" value="ZnF_C2H2"/>
    <property type="match status" value="2"/>
</dbReference>
<feature type="region of interest" description="Disordered" evidence="8">
    <location>
        <begin position="377"/>
        <end position="438"/>
    </location>
</feature>
<evidence type="ECO:0000256" key="5">
    <source>
        <dbReference type="ARBA" id="ARBA00022833"/>
    </source>
</evidence>
<evidence type="ECO:0000256" key="1">
    <source>
        <dbReference type="ARBA" id="ARBA00004123"/>
    </source>
</evidence>
<evidence type="ECO:0000256" key="3">
    <source>
        <dbReference type="ARBA" id="ARBA00022737"/>
    </source>
</evidence>
<evidence type="ECO:0000256" key="7">
    <source>
        <dbReference type="PROSITE-ProRule" id="PRU00042"/>
    </source>
</evidence>
<evidence type="ECO:0000313" key="10">
    <source>
        <dbReference type="EMBL" id="KAF2668078.1"/>
    </source>
</evidence>
<keyword evidence="2" id="KW-0479">Metal-binding</keyword>
<proteinExistence type="predicted"/>
<name>A0A6A6UAC2_9PEZI</name>
<protein>
    <recommendedName>
        <fullName evidence="9">C2H2-type domain-containing protein</fullName>
    </recommendedName>
</protein>
<keyword evidence="11" id="KW-1185">Reference proteome</keyword>
<sequence>MSSPPESPLSDISSEELPEDIPQSARSISISPFPESRPVKRQRVSAGGSNAHRRQSAMQSHPTAFADHADDASVMVAGVPSDVDISSDTEGSVPGSIHNLHLGTLDEDDDKAAAGGKEQISHCRWEGCEAGDQGNMDLLVKHLHDEHIHARQKKYSCEWIDCPRKGIAHASGYALRAHMRSHTREKPFYCTLPECDRSFTRSDALAKHMRTVHETEALRPSDPVPKHHSSNPQNKSQRLRLTFNKWSAGSNNGKDDDAMTASSKQKESPLSPTIPTIEDIDYEKNNATFTRDPATGEWIPHFPDDISFSEKDLALGPAKLYQKLKYQYQWACEEQDELTQQIEAAEKVRKAEWMAKELVLQDVIDIEKAIVPDDDDMTITKTEEDMDIDADLDEEREMSMDPDEDDDQTHLDDSVVGLPPLPYGSPAQTWSAPVAQEG</sequence>
<dbReference type="InterPro" id="IPR036236">
    <property type="entry name" value="Znf_C2H2_sf"/>
</dbReference>
<dbReference type="FunFam" id="3.30.160.60:FF:000201">
    <property type="entry name" value="C2H2 finger domain protein (Gli3)"/>
    <property type="match status" value="1"/>
</dbReference>
<dbReference type="GO" id="GO:0005634">
    <property type="term" value="C:nucleus"/>
    <property type="evidence" value="ECO:0007669"/>
    <property type="project" value="UniProtKB-SubCell"/>
</dbReference>
<dbReference type="GO" id="GO:0008270">
    <property type="term" value="F:zinc ion binding"/>
    <property type="evidence" value="ECO:0007669"/>
    <property type="project" value="UniProtKB-KW"/>
</dbReference>
<dbReference type="PANTHER" id="PTHR45718">
    <property type="entry name" value="TRANSCRIPTIONAL ACTIVATOR CUBITUS INTERRUPTUS"/>
    <property type="match status" value="1"/>
</dbReference>
<accession>A0A6A6UAC2</accession>
<dbReference type="GO" id="GO:0000978">
    <property type="term" value="F:RNA polymerase II cis-regulatory region sequence-specific DNA binding"/>
    <property type="evidence" value="ECO:0007669"/>
    <property type="project" value="TreeGrafter"/>
</dbReference>
<reference evidence="10" key="1">
    <citation type="journal article" date="2020" name="Stud. Mycol.">
        <title>101 Dothideomycetes genomes: a test case for predicting lifestyles and emergence of pathogens.</title>
        <authorList>
            <person name="Haridas S."/>
            <person name="Albert R."/>
            <person name="Binder M."/>
            <person name="Bloem J."/>
            <person name="Labutti K."/>
            <person name="Salamov A."/>
            <person name="Andreopoulos B."/>
            <person name="Baker S."/>
            <person name="Barry K."/>
            <person name="Bills G."/>
            <person name="Bluhm B."/>
            <person name="Cannon C."/>
            <person name="Castanera R."/>
            <person name="Culley D."/>
            <person name="Daum C."/>
            <person name="Ezra D."/>
            <person name="Gonzalez J."/>
            <person name="Henrissat B."/>
            <person name="Kuo A."/>
            <person name="Liang C."/>
            <person name="Lipzen A."/>
            <person name="Lutzoni F."/>
            <person name="Magnuson J."/>
            <person name="Mondo S."/>
            <person name="Nolan M."/>
            <person name="Ohm R."/>
            <person name="Pangilinan J."/>
            <person name="Park H.-J."/>
            <person name="Ramirez L."/>
            <person name="Alfaro M."/>
            <person name="Sun H."/>
            <person name="Tritt A."/>
            <person name="Yoshinaga Y."/>
            <person name="Zwiers L.-H."/>
            <person name="Turgeon B."/>
            <person name="Goodwin S."/>
            <person name="Spatafora J."/>
            <person name="Crous P."/>
            <person name="Grigoriev I."/>
        </authorList>
    </citation>
    <scope>NUCLEOTIDE SEQUENCE</scope>
    <source>
        <strain evidence="10">CBS 115976</strain>
    </source>
</reference>
<dbReference type="InterPro" id="IPR043359">
    <property type="entry name" value="GLI-like"/>
</dbReference>
<keyword evidence="4 7" id="KW-0863">Zinc-finger</keyword>
<dbReference type="Gene3D" id="3.30.160.60">
    <property type="entry name" value="Classic Zinc Finger"/>
    <property type="match status" value="2"/>
</dbReference>
<comment type="subcellular location">
    <subcellularLocation>
        <location evidence="1">Nucleus</location>
    </subcellularLocation>
</comment>
<evidence type="ECO:0000256" key="8">
    <source>
        <dbReference type="SAM" id="MobiDB-lite"/>
    </source>
</evidence>
<dbReference type="PROSITE" id="PS00028">
    <property type="entry name" value="ZINC_FINGER_C2H2_1"/>
    <property type="match status" value="1"/>
</dbReference>
<dbReference type="AlphaFoldDB" id="A0A6A6UAC2"/>
<evidence type="ECO:0000259" key="9">
    <source>
        <dbReference type="PROSITE" id="PS50157"/>
    </source>
</evidence>
<dbReference type="Proteomes" id="UP000799302">
    <property type="component" value="Unassembled WGS sequence"/>
</dbReference>
<dbReference type="OrthoDB" id="3214149at2759"/>
<evidence type="ECO:0000313" key="11">
    <source>
        <dbReference type="Proteomes" id="UP000799302"/>
    </source>
</evidence>
<evidence type="ECO:0000256" key="4">
    <source>
        <dbReference type="ARBA" id="ARBA00022771"/>
    </source>
</evidence>
<feature type="domain" description="C2H2-type" evidence="9">
    <location>
        <begin position="160"/>
        <end position="187"/>
    </location>
</feature>
<keyword evidence="3" id="KW-0677">Repeat</keyword>
<evidence type="ECO:0000256" key="2">
    <source>
        <dbReference type="ARBA" id="ARBA00022723"/>
    </source>
</evidence>